<dbReference type="EMBL" id="JAVDXV010000002">
    <property type="protein sequence ID" value="MDR7332126.1"/>
    <property type="molecule type" value="Genomic_DNA"/>
</dbReference>
<accession>A0ABU2A4K8</accession>
<gene>
    <name evidence="1" type="ORF">J2X21_001252</name>
</gene>
<comment type="caution">
    <text evidence="1">The sequence shown here is derived from an EMBL/GenBank/DDBJ whole genome shotgun (WGS) entry which is preliminary data.</text>
</comment>
<organism evidence="1 2">
    <name type="scientific">Roseateles asaccharophilus</name>
    <dbReference type="NCBI Taxonomy" id="582607"/>
    <lineage>
        <taxon>Bacteria</taxon>
        <taxon>Pseudomonadati</taxon>
        <taxon>Pseudomonadota</taxon>
        <taxon>Betaproteobacteria</taxon>
        <taxon>Burkholderiales</taxon>
        <taxon>Sphaerotilaceae</taxon>
        <taxon>Roseateles</taxon>
    </lineage>
</organism>
<proteinExistence type="predicted"/>
<dbReference type="RefSeq" id="WP_310326232.1">
    <property type="nucleotide sequence ID" value="NZ_JAVDXV010000002.1"/>
</dbReference>
<evidence type="ECO:0000313" key="2">
    <source>
        <dbReference type="Proteomes" id="UP001180825"/>
    </source>
</evidence>
<sequence>MFLNPSNTLPLKLIAGALLALAVTALEAWLRVPIGPLLDGYLQDAASRVTGLLRRLPTRTFIPEALC</sequence>
<keyword evidence="2" id="KW-1185">Reference proteome</keyword>
<reference evidence="1 2" key="1">
    <citation type="submission" date="2023-07" db="EMBL/GenBank/DDBJ databases">
        <title>Sorghum-associated microbial communities from plants grown in Nebraska, USA.</title>
        <authorList>
            <person name="Schachtman D."/>
        </authorList>
    </citation>
    <scope>NUCLEOTIDE SEQUENCE [LARGE SCALE GENOMIC DNA]</scope>
    <source>
        <strain evidence="1 2">BE316</strain>
    </source>
</reference>
<dbReference type="Proteomes" id="UP001180825">
    <property type="component" value="Unassembled WGS sequence"/>
</dbReference>
<name>A0ABU2A4K8_9BURK</name>
<protein>
    <submittedName>
        <fullName evidence="1">Uncharacterized protein</fullName>
    </submittedName>
</protein>
<evidence type="ECO:0000313" key="1">
    <source>
        <dbReference type="EMBL" id="MDR7332126.1"/>
    </source>
</evidence>